<proteinExistence type="predicted"/>
<comment type="caution">
    <text evidence="2">The sequence shown here is derived from an EMBL/GenBank/DDBJ whole genome shotgun (WGS) entry which is preliminary data.</text>
</comment>
<accession>A0AAV4UW39</accession>
<sequence>MLYRPLGVNNDHLKDHRIQWHNTRTSCLRGLHIVKADDNTVGMDLFPNSTSPSNWYRDLLLNGVTNKSYQTWILSILASCVVGLSGIVPLIFVRMDNSSKLQQQEASYSISLAFNKIIQLQIIRLHVFPYQISKEVGTSLFIVSEHVAETPL</sequence>
<gene>
    <name evidence="2" type="primary">AVEN_216973_1</name>
    <name evidence="2" type="ORF">CEXT_342171</name>
</gene>
<evidence type="ECO:0000313" key="3">
    <source>
        <dbReference type="Proteomes" id="UP001054945"/>
    </source>
</evidence>
<dbReference type="AlphaFoldDB" id="A0AAV4UW39"/>
<evidence type="ECO:0000313" key="2">
    <source>
        <dbReference type="EMBL" id="GIY61936.1"/>
    </source>
</evidence>
<keyword evidence="1" id="KW-1133">Transmembrane helix</keyword>
<keyword evidence="1" id="KW-0472">Membrane</keyword>
<reference evidence="2 3" key="1">
    <citation type="submission" date="2021-06" db="EMBL/GenBank/DDBJ databases">
        <title>Caerostris extrusa draft genome.</title>
        <authorList>
            <person name="Kono N."/>
            <person name="Arakawa K."/>
        </authorList>
    </citation>
    <scope>NUCLEOTIDE SEQUENCE [LARGE SCALE GENOMIC DNA]</scope>
</reference>
<keyword evidence="3" id="KW-1185">Reference proteome</keyword>
<name>A0AAV4UW39_CAEEX</name>
<protein>
    <submittedName>
        <fullName evidence="2">Uncharacterized protein</fullName>
    </submittedName>
</protein>
<dbReference type="EMBL" id="BPLR01013552">
    <property type="protein sequence ID" value="GIY61936.1"/>
    <property type="molecule type" value="Genomic_DNA"/>
</dbReference>
<organism evidence="2 3">
    <name type="scientific">Caerostris extrusa</name>
    <name type="common">Bark spider</name>
    <name type="synonym">Caerostris bankana</name>
    <dbReference type="NCBI Taxonomy" id="172846"/>
    <lineage>
        <taxon>Eukaryota</taxon>
        <taxon>Metazoa</taxon>
        <taxon>Ecdysozoa</taxon>
        <taxon>Arthropoda</taxon>
        <taxon>Chelicerata</taxon>
        <taxon>Arachnida</taxon>
        <taxon>Araneae</taxon>
        <taxon>Araneomorphae</taxon>
        <taxon>Entelegynae</taxon>
        <taxon>Araneoidea</taxon>
        <taxon>Araneidae</taxon>
        <taxon>Caerostris</taxon>
    </lineage>
</organism>
<keyword evidence="1" id="KW-0812">Transmembrane</keyword>
<feature type="transmembrane region" description="Helical" evidence="1">
    <location>
        <begin position="69"/>
        <end position="93"/>
    </location>
</feature>
<evidence type="ECO:0000256" key="1">
    <source>
        <dbReference type="SAM" id="Phobius"/>
    </source>
</evidence>
<dbReference type="Proteomes" id="UP001054945">
    <property type="component" value="Unassembled WGS sequence"/>
</dbReference>